<dbReference type="InParanoid" id="G3ARH2"/>
<organism evidence="4">
    <name type="scientific">Spathaspora passalidarum (strain NRRL Y-27907 / 11-Y1)</name>
    <dbReference type="NCBI Taxonomy" id="619300"/>
    <lineage>
        <taxon>Eukaryota</taxon>
        <taxon>Fungi</taxon>
        <taxon>Dikarya</taxon>
        <taxon>Ascomycota</taxon>
        <taxon>Saccharomycotina</taxon>
        <taxon>Pichiomycetes</taxon>
        <taxon>Debaryomycetaceae</taxon>
        <taxon>Spathaspora</taxon>
    </lineage>
</organism>
<dbReference type="GO" id="GO:0007035">
    <property type="term" value="P:vacuolar acidification"/>
    <property type="evidence" value="ECO:0007669"/>
    <property type="project" value="TreeGrafter"/>
</dbReference>
<dbReference type="OrthoDB" id="342131at2759"/>
<name>G3ARH2_SPAPN</name>
<feature type="compositionally biased region" description="Acidic residues" evidence="1">
    <location>
        <begin position="863"/>
        <end position="882"/>
    </location>
</feature>
<evidence type="ECO:0000259" key="2">
    <source>
        <dbReference type="Pfam" id="PF12234"/>
    </source>
</evidence>
<dbReference type="GO" id="GO:0043291">
    <property type="term" value="C:RAVE complex"/>
    <property type="evidence" value="ECO:0007669"/>
    <property type="project" value="TreeGrafter"/>
</dbReference>
<accession>G3ARH2</accession>
<evidence type="ECO:0000256" key="1">
    <source>
        <dbReference type="SAM" id="MobiDB-lite"/>
    </source>
</evidence>
<sequence length="1452" mass="166266">MTITFVPGEVNKSAHSVAQGNWKNHHILVYGSGNNLIITGATLSPGNKKPNPSNIEKNLQTIYLDRDPQAIDIDSQNGRIVIAVGSTIIVYAPVNEYMKIPKWSQCLEFKVDETVNCVKWACCEDEIVVGTGLNLMLFHIYNEYGDLKITKRWCSPQSNPISDLIITSYGSKILTTSGHYDRMVKVWSRINYSDDNTLFEVSYLQHPRGTYVSAYHCRVHHDESHQEHQPRRRITDPSMANIKNIRGYIDNANQDNGDIIYTFTNDYQLRVWASYEYSGHNHIQCWANLDLSTSFTSICSILIIENYYMNQGVITLLKKLTHDFASDDSDLLLVISDLGEFKLFAITNISQCPPNNIHFIPINPDKSYRFTENSFPVDTKKQSPAITLNSIQSEEFITSILNPILVKDIAFLNNDPHIHHLSFAIHDRIKNTIRYDILDLYKLLDPHTDSSGISLVSKFQGHTKSIRKIVKSNSLFSKHNILLSISNFPEHNYIWEPIILSEDQFNIMSVTKRFQINVSHADDSKCAGICDAVIINDVEPPVGLRRRHIVVSIERDGHISVWDCNQDDQPAELITRHNLTFKQPPRAFILTQWPSEDHIESQVKQYCILAIFEQDLVHAWRLTLSYTEDHKITEIRFVDQPISSIPQEEEIYQIGTVDAFIQQHTGSVLSVIDTEGLLKTYSLDFTGNALSWKLTNTLVTNIKRASKIHGSTIINKFAVVDETGTVLTIWDIMQGVLEYEEQFPIENGAVKDLDWTFISEESTSNAILSIGFSRFVLLYTQLRYDYTNKIPTFATLKKIDISDYTSHEIGDSIWLDGGYLIIGSGNQFFIDDRWVKLGSSTIDSMIRQLMSGYHRNEKSEFTEIYESDEEEGEDETEDEPVEEDSVYDIAHLVRVLNGPLPIYHPQFLVQALFMSQVNSVMKILVKLFQVLRNGDRIAWDLNLDIEQEIYQTQGITVSVKEDQPKQIGVLQRRMSSIFSIDVFTKFNDELADLLTEKLMKISMPLLTRHQQSTLISIIAIVKELNKHLLSLDDNGIRFMIGFKLFQLSTKQHKLSMRDINWALHSDNKELLLNAVEDYYKSRLKWENIKATGLVYWIKTKRFIKLIETAARNEFSETRDPSGRVSLFYLALRKKQILIGLWRTVNHPEQQKMLKFLNNDFTQDRWRSAALKNAFVLLGKHRFMDAAYFFLLGDACDDCCSTIATKLGDIPLAIAIAKVYNGSDSVTNENDNSSLFKVIENYVLPRAVINGDRWTTSWIFWQLGYKELSIQALIKSPITMALDNRDKFVAGRGVQKDEFVVSTKGQSFLRDDPVLILLFNDLRHKKINYLKGSLNITKQEEFQFIIKVCMIYTRMGCDYLALLLLRNWTFNEQELQKTFEWGSPPRTSVLNNKPSQIKMLESEHGSSGGDVPNLLSSFANGDSEAPRKPLVNKSPPPLQAFEEPDMSSFSFGY</sequence>
<dbReference type="SUPFAM" id="SSF50978">
    <property type="entry name" value="WD40 repeat-like"/>
    <property type="match status" value="2"/>
</dbReference>
<dbReference type="FunCoup" id="G3ARH2">
    <property type="interactions" value="80"/>
</dbReference>
<feature type="region of interest" description="Disordered" evidence="1">
    <location>
        <begin position="862"/>
        <end position="882"/>
    </location>
</feature>
<dbReference type="STRING" id="619300.G3ARH2"/>
<feature type="domain" description="RAVE complex protein Rav1 C-terminal" evidence="2">
    <location>
        <begin position="680"/>
        <end position="1362"/>
    </location>
</feature>
<gene>
    <name evidence="3" type="ORF">SPAPADRAFT_51318</name>
</gene>
<dbReference type="InterPro" id="IPR036322">
    <property type="entry name" value="WD40_repeat_dom_sf"/>
</dbReference>
<dbReference type="GeneID" id="18871543"/>
<dbReference type="Proteomes" id="UP000000709">
    <property type="component" value="Unassembled WGS sequence"/>
</dbReference>
<dbReference type="KEGG" id="spaa:SPAPADRAFT_51318"/>
<feature type="region of interest" description="Disordered" evidence="1">
    <location>
        <begin position="1399"/>
        <end position="1452"/>
    </location>
</feature>
<dbReference type="PANTHER" id="PTHR13950:SF9">
    <property type="entry name" value="RABCONNECTIN-3A"/>
    <property type="match status" value="1"/>
</dbReference>
<reference evidence="3 4" key="1">
    <citation type="journal article" date="2011" name="Proc. Natl. Acad. Sci. U.S.A.">
        <title>Comparative genomics of xylose-fermenting fungi for enhanced biofuel production.</title>
        <authorList>
            <person name="Wohlbach D.J."/>
            <person name="Kuo A."/>
            <person name="Sato T.K."/>
            <person name="Potts K.M."/>
            <person name="Salamov A.A."/>
            <person name="LaButti K.M."/>
            <person name="Sun H."/>
            <person name="Clum A."/>
            <person name="Pangilinan J.L."/>
            <person name="Lindquist E.A."/>
            <person name="Lucas S."/>
            <person name="Lapidus A."/>
            <person name="Jin M."/>
            <person name="Gunawan C."/>
            <person name="Balan V."/>
            <person name="Dale B.E."/>
            <person name="Jeffries T.W."/>
            <person name="Zinkel R."/>
            <person name="Barry K.W."/>
            <person name="Grigoriev I.V."/>
            <person name="Gasch A.P."/>
        </authorList>
    </citation>
    <scope>NUCLEOTIDE SEQUENCE [LARGE SCALE GENOMIC DNA]</scope>
    <source>
        <strain evidence="4">NRRL Y-27907 / 11-Y1</strain>
    </source>
</reference>
<dbReference type="PANTHER" id="PTHR13950">
    <property type="entry name" value="RABCONNECTIN-RELATED"/>
    <property type="match status" value="1"/>
</dbReference>
<keyword evidence="4" id="KW-1185">Reference proteome</keyword>
<dbReference type="InterPro" id="IPR022033">
    <property type="entry name" value="Rav1p_C"/>
</dbReference>
<dbReference type="Pfam" id="PF12234">
    <property type="entry name" value="Rav1p_C"/>
    <property type="match status" value="1"/>
</dbReference>
<dbReference type="InterPro" id="IPR052208">
    <property type="entry name" value="DmX-like/RAVE_component"/>
</dbReference>
<evidence type="ECO:0000313" key="4">
    <source>
        <dbReference type="Proteomes" id="UP000000709"/>
    </source>
</evidence>
<proteinExistence type="predicted"/>
<dbReference type="OMA" id="NSHLTLW"/>
<dbReference type="EMBL" id="GL996503">
    <property type="protein sequence ID" value="EGW31293.1"/>
    <property type="molecule type" value="Genomic_DNA"/>
</dbReference>
<dbReference type="HOGENOM" id="CLU_000310_0_0_1"/>
<dbReference type="eggNOG" id="KOG1064">
    <property type="taxonomic scope" value="Eukaryota"/>
</dbReference>
<dbReference type="RefSeq" id="XP_007376071.1">
    <property type="nucleotide sequence ID" value="XM_007376009.1"/>
</dbReference>
<protein>
    <recommendedName>
        <fullName evidence="2">RAVE complex protein Rav1 C-terminal domain-containing protein</fullName>
    </recommendedName>
</protein>
<evidence type="ECO:0000313" key="3">
    <source>
        <dbReference type="EMBL" id="EGW31293.1"/>
    </source>
</evidence>